<reference evidence="2 3" key="1">
    <citation type="submission" date="2020-08" db="EMBL/GenBank/DDBJ databases">
        <title>Genomic Encyclopedia of Type Strains, Phase III (KMG-III): the genomes of soil and plant-associated and newly described type strains.</title>
        <authorList>
            <person name="Whitman W."/>
        </authorList>
    </citation>
    <scope>NUCLEOTIDE SEQUENCE [LARGE SCALE GENOMIC DNA]</scope>
    <source>
        <strain evidence="2 3">CECT 8640</strain>
    </source>
</reference>
<organism evidence="2 3">
    <name type="scientific">Saccharothrix tamanrassetensis</name>
    <dbReference type="NCBI Taxonomy" id="1051531"/>
    <lineage>
        <taxon>Bacteria</taxon>
        <taxon>Bacillati</taxon>
        <taxon>Actinomycetota</taxon>
        <taxon>Actinomycetes</taxon>
        <taxon>Pseudonocardiales</taxon>
        <taxon>Pseudonocardiaceae</taxon>
        <taxon>Saccharothrix</taxon>
    </lineage>
</organism>
<evidence type="ECO:0000256" key="1">
    <source>
        <dbReference type="SAM" id="MobiDB-lite"/>
    </source>
</evidence>
<sequence>MFDRVGDEVVREANTGVNDVAGEISKAIDKASKARDALAQADDLAEDAHDLLAVALRGSVADQSNVEQMLDGFREARADMLTLLRTLDAGRAAAERYLATLTVEGTPRPGPVTQRPAQPPRQPPPDRAAGPDETLVVPPEQLEALRRELPPPITRVSSGQKTHGRWIRPDGTVEPIVSGRDADADSADERLEKLDMPGRAARAADVEMKLAARMVREGIRHATVVINYTPCRGRFGCDTLVPIVLPEGATLTVHGVTPEGQPFRKRYTGGARPWWR</sequence>
<feature type="region of interest" description="Disordered" evidence="1">
    <location>
        <begin position="152"/>
        <end position="184"/>
    </location>
</feature>
<name>A0A841CGA5_9PSEU</name>
<gene>
    <name evidence="2" type="ORF">FHS29_001306</name>
</gene>
<comment type="caution">
    <text evidence="2">The sequence shown here is derived from an EMBL/GenBank/DDBJ whole genome shotgun (WGS) entry which is preliminary data.</text>
</comment>
<protein>
    <recommendedName>
        <fullName evidence="4">Nucleic acid/nucleotide deaminase of polymorphic system toxin</fullName>
    </recommendedName>
</protein>
<dbReference type="EMBL" id="JACHJN010000002">
    <property type="protein sequence ID" value="MBB5954736.1"/>
    <property type="molecule type" value="Genomic_DNA"/>
</dbReference>
<feature type="region of interest" description="Disordered" evidence="1">
    <location>
        <begin position="102"/>
        <end position="133"/>
    </location>
</feature>
<proteinExistence type="predicted"/>
<dbReference type="Proteomes" id="UP000547510">
    <property type="component" value="Unassembled WGS sequence"/>
</dbReference>
<dbReference type="Pfam" id="PF14428">
    <property type="entry name" value="DddA-like"/>
    <property type="match status" value="1"/>
</dbReference>
<feature type="compositionally biased region" description="Pro residues" evidence="1">
    <location>
        <begin position="117"/>
        <end position="126"/>
    </location>
</feature>
<accession>A0A841CGA5</accession>
<dbReference type="AlphaFoldDB" id="A0A841CGA5"/>
<dbReference type="InterPro" id="IPR032724">
    <property type="entry name" value="SCP1.201-like"/>
</dbReference>
<dbReference type="RefSeq" id="WP_184689210.1">
    <property type="nucleotide sequence ID" value="NZ_JACHJN010000002.1"/>
</dbReference>
<evidence type="ECO:0008006" key="4">
    <source>
        <dbReference type="Google" id="ProtNLM"/>
    </source>
</evidence>
<keyword evidence="3" id="KW-1185">Reference proteome</keyword>
<evidence type="ECO:0000313" key="2">
    <source>
        <dbReference type="EMBL" id="MBB5954736.1"/>
    </source>
</evidence>
<evidence type="ECO:0000313" key="3">
    <source>
        <dbReference type="Proteomes" id="UP000547510"/>
    </source>
</evidence>